<dbReference type="OrthoDB" id="408631at2759"/>
<protein>
    <submittedName>
        <fullName evidence="1">Uncharacterized protein</fullName>
    </submittedName>
</protein>
<accession>A0A3P7NN54</accession>
<name>A0A3P7NN54_DIBLA</name>
<dbReference type="InterPro" id="IPR029058">
    <property type="entry name" value="AB_hydrolase_fold"/>
</dbReference>
<dbReference type="AlphaFoldDB" id="A0A3P7NN54"/>
<dbReference type="Proteomes" id="UP000281553">
    <property type="component" value="Unassembled WGS sequence"/>
</dbReference>
<proteinExistence type="predicted"/>
<evidence type="ECO:0000313" key="1">
    <source>
        <dbReference type="EMBL" id="VDN38533.1"/>
    </source>
</evidence>
<reference evidence="1 2" key="1">
    <citation type="submission" date="2018-11" db="EMBL/GenBank/DDBJ databases">
        <authorList>
            <consortium name="Pathogen Informatics"/>
        </authorList>
    </citation>
    <scope>NUCLEOTIDE SEQUENCE [LARGE SCALE GENOMIC DNA]</scope>
</reference>
<keyword evidence="2" id="KW-1185">Reference proteome</keyword>
<dbReference type="EMBL" id="UYRU01093325">
    <property type="protein sequence ID" value="VDN38533.1"/>
    <property type="molecule type" value="Genomic_DNA"/>
</dbReference>
<dbReference type="SUPFAM" id="SSF53474">
    <property type="entry name" value="alpha/beta-Hydrolases"/>
    <property type="match status" value="1"/>
</dbReference>
<evidence type="ECO:0000313" key="2">
    <source>
        <dbReference type="Proteomes" id="UP000281553"/>
    </source>
</evidence>
<gene>
    <name evidence="1" type="ORF">DILT_LOCUS17625</name>
</gene>
<sequence>MSEQNLNKTIIEFAKQKLDKLYKFNENYPTNKNITKFMEIMDLLSGDIEFTCGTQKFADRIAKMPGTDVYNYVFFTKRDPSKHEYIPPMPPRWPKYDVISRKYMEIGLDFKVRQHHRTEFCKFWNEELPSLVRKKMKEERREPRDLCPSLEPYFNEHRKL</sequence>
<dbReference type="Gene3D" id="3.40.50.1820">
    <property type="entry name" value="alpha/beta hydrolase"/>
    <property type="match status" value="1"/>
</dbReference>
<organism evidence="1 2">
    <name type="scientific">Dibothriocephalus latus</name>
    <name type="common">Fish tapeworm</name>
    <name type="synonym">Diphyllobothrium latum</name>
    <dbReference type="NCBI Taxonomy" id="60516"/>
    <lineage>
        <taxon>Eukaryota</taxon>
        <taxon>Metazoa</taxon>
        <taxon>Spiralia</taxon>
        <taxon>Lophotrochozoa</taxon>
        <taxon>Platyhelminthes</taxon>
        <taxon>Cestoda</taxon>
        <taxon>Eucestoda</taxon>
        <taxon>Diphyllobothriidea</taxon>
        <taxon>Diphyllobothriidae</taxon>
        <taxon>Dibothriocephalus</taxon>
    </lineage>
</organism>